<accession>A0A5C8P8Q2</accession>
<dbReference type="Gene3D" id="3.30.300.30">
    <property type="match status" value="1"/>
</dbReference>
<reference evidence="8 9" key="1">
    <citation type="submission" date="2019-06" db="EMBL/GenBank/DDBJ databases">
        <title>New taxonomy in bacterial strain CC-CFT640, isolated from vineyard.</title>
        <authorList>
            <person name="Lin S.-Y."/>
            <person name="Tsai C.-F."/>
            <person name="Young C.-C."/>
        </authorList>
    </citation>
    <scope>NUCLEOTIDE SEQUENCE [LARGE SCALE GENOMIC DNA]</scope>
    <source>
        <strain evidence="8 9">CC-CFT640</strain>
    </source>
</reference>
<dbReference type="AlphaFoldDB" id="A0A5C8P8Q2"/>
<dbReference type="Proteomes" id="UP000321638">
    <property type="component" value="Unassembled WGS sequence"/>
</dbReference>
<dbReference type="InterPro" id="IPR045851">
    <property type="entry name" value="AMP-bd_C_sf"/>
</dbReference>
<evidence type="ECO:0000259" key="7">
    <source>
        <dbReference type="Pfam" id="PF13193"/>
    </source>
</evidence>
<comment type="caution">
    <text evidence="8">The sequence shown here is derived from an EMBL/GenBank/DDBJ whole genome shotgun (WGS) entry which is preliminary data.</text>
</comment>
<dbReference type="InterPro" id="IPR000873">
    <property type="entry name" value="AMP-dep_synth/lig_dom"/>
</dbReference>
<comment type="similarity">
    <text evidence="1">Belongs to the ATP-dependent AMP-binding enzyme family.</text>
</comment>
<organism evidence="8 9">
    <name type="scientific">Vineibacter terrae</name>
    <dbReference type="NCBI Taxonomy" id="2586908"/>
    <lineage>
        <taxon>Bacteria</taxon>
        <taxon>Pseudomonadati</taxon>
        <taxon>Pseudomonadota</taxon>
        <taxon>Alphaproteobacteria</taxon>
        <taxon>Hyphomicrobiales</taxon>
        <taxon>Vineibacter</taxon>
    </lineage>
</organism>
<evidence type="ECO:0000313" key="8">
    <source>
        <dbReference type="EMBL" id="TXL69861.1"/>
    </source>
</evidence>
<evidence type="ECO:0000259" key="6">
    <source>
        <dbReference type="Pfam" id="PF00501"/>
    </source>
</evidence>
<dbReference type="PANTHER" id="PTHR43767:SF7">
    <property type="entry name" value="MEDIUM_LONG-CHAIN-FATTY-ACID--COA LIGASE FADD8"/>
    <property type="match status" value="1"/>
</dbReference>
<dbReference type="Gene3D" id="3.40.50.12780">
    <property type="entry name" value="N-terminal domain of ligase-like"/>
    <property type="match status" value="1"/>
</dbReference>
<dbReference type="EMBL" id="VDUZ01000070">
    <property type="protein sequence ID" value="TXL69861.1"/>
    <property type="molecule type" value="Genomic_DNA"/>
</dbReference>
<evidence type="ECO:0000256" key="1">
    <source>
        <dbReference type="ARBA" id="ARBA00006432"/>
    </source>
</evidence>
<evidence type="ECO:0000256" key="5">
    <source>
        <dbReference type="ARBA" id="ARBA00067668"/>
    </source>
</evidence>
<dbReference type="InterPro" id="IPR025110">
    <property type="entry name" value="AMP-bd_C"/>
</dbReference>
<evidence type="ECO:0000313" key="9">
    <source>
        <dbReference type="Proteomes" id="UP000321638"/>
    </source>
</evidence>
<proteinExistence type="inferred from homology"/>
<dbReference type="InterPro" id="IPR050237">
    <property type="entry name" value="ATP-dep_AMP-bd_enzyme"/>
</dbReference>
<evidence type="ECO:0000256" key="4">
    <source>
        <dbReference type="ARBA" id="ARBA00066616"/>
    </source>
</evidence>
<keyword evidence="2 8" id="KW-0436">Ligase</keyword>
<feature type="domain" description="AMP-dependent synthetase/ligase" evidence="6">
    <location>
        <begin position="85"/>
        <end position="444"/>
    </location>
</feature>
<protein>
    <recommendedName>
        <fullName evidence="5">3-methylmercaptopropionyl-CoA ligase</fullName>
        <ecNumber evidence="4">6.2.1.44</ecNumber>
    </recommendedName>
</protein>
<keyword evidence="9" id="KW-1185">Reference proteome</keyword>
<comment type="catalytic activity">
    <reaction evidence="3">
        <text>3-(methylsulfanyl)propanoate + ATP + CoA = 3-(methylsulfanyl)propanoyl-CoA + AMP + diphosphate</text>
        <dbReference type="Rhea" id="RHEA:43052"/>
        <dbReference type="ChEBI" id="CHEBI:30616"/>
        <dbReference type="ChEBI" id="CHEBI:33019"/>
        <dbReference type="ChEBI" id="CHEBI:49016"/>
        <dbReference type="ChEBI" id="CHEBI:57287"/>
        <dbReference type="ChEBI" id="CHEBI:82815"/>
        <dbReference type="ChEBI" id="CHEBI:456215"/>
        <dbReference type="EC" id="6.2.1.44"/>
    </reaction>
    <physiologicalReaction direction="left-to-right" evidence="3">
        <dbReference type="Rhea" id="RHEA:43053"/>
    </physiologicalReaction>
</comment>
<name>A0A5C8P8Q2_9HYPH</name>
<dbReference type="GO" id="GO:0016877">
    <property type="term" value="F:ligase activity, forming carbon-sulfur bonds"/>
    <property type="evidence" value="ECO:0007669"/>
    <property type="project" value="UniProtKB-ARBA"/>
</dbReference>
<evidence type="ECO:0000256" key="3">
    <source>
        <dbReference type="ARBA" id="ARBA00051915"/>
    </source>
</evidence>
<dbReference type="Pfam" id="PF00501">
    <property type="entry name" value="AMP-binding"/>
    <property type="match status" value="1"/>
</dbReference>
<dbReference type="PANTHER" id="PTHR43767">
    <property type="entry name" value="LONG-CHAIN-FATTY-ACID--COA LIGASE"/>
    <property type="match status" value="1"/>
</dbReference>
<dbReference type="PROSITE" id="PS00455">
    <property type="entry name" value="AMP_BINDING"/>
    <property type="match status" value="1"/>
</dbReference>
<dbReference type="Pfam" id="PF13193">
    <property type="entry name" value="AMP-binding_C"/>
    <property type="match status" value="1"/>
</dbReference>
<dbReference type="InterPro" id="IPR042099">
    <property type="entry name" value="ANL_N_sf"/>
</dbReference>
<gene>
    <name evidence="8" type="ORF">FHP25_37150</name>
</gene>
<dbReference type="EC" id="6.2.1.44" evidence="4"/>
<feature type="domain" description="AMP-binding enzyme C-terminal" evidence="7">
    <location>
        <begin position="494"/>
        <end position="569"/>
    </location>
</feature>
<dbReference type="SUPFAM" id="SSF56801">
    <property type="entry name" value="Acetyl-CoA synthetase-like"/>
    <property type="match status" value="1"/>
</dbReference>
<dbReference type="InterPro" id="IPR020845">
    <property type="entry name" value="AMP-binding_CS"/>
</dbReference>
<sequence>MGDVRTNSVSISYIESVATSPFRRFAPPSPSGGRLKSHALGMTERAAARRYTICDCPAITLFDPMPDLTTPDGVSLYRLFDFARTRWPDHTALIDDTGQATFAGLEVSAGRLLRRLVEVGCRHGDRVALILPNSIPFIVVELAVLRGGMVKVPLNIRFHVNEVMYALKDCEPTALICDEAYARSIAPRMADIPSLRSVIVVGADVAGAERYEAIVAAGEQGPPPARYGADDPAVIRYTGGTTGRPKGVVHTERSLLAIALDQLRELALDHDDIALHLGHLSHGMNYAWPAYYAAGATQILRERFDPKAVLHDLAHHRVTRVYMVPTMIHRLLREDDGSADVSQLRMFMYSSAPMPVPLLEQAIARYGNIFLQVYTLSEAPVITTIMRPLEHVVRETECGPRLGSCGREVVTMEIRLLDDDGAEVGPGEVGEIAIRSVNNMAGYWRLPKETAETLIDGWIRSGDMARRDKDGFLYLADRKKDLIITGAFNVYPKEVEDVLYLHPAVEQCAVVGSPDAEWGETIKAYVVRRKNSDVSADDLIDLCRNHLASYKKPRSVTFVDSLPTSPVGKIMRRALRDQENRQAPLGTTQ</sequence>
<evidence type="ECO:0000256" key="2">
    <source>
        <dbReference type="ARBA" id="ARBA00022598"/>
    </source>
</evidence>
<dbReference type="FunFam" id="3.30.300.30:FF:000008">
    <property type="entry name" value="2,3-dihydroxybenzoate-AMP ligase"/>
    <property type="match status" value="1"/>
</dbReference>